<dbReference type="Pfam" id="PF00668">
    <property type="entry name" value="Condensation"/>
    <property type="match status" value="1"/>
</dbReference>
<dbReference type="CDD" id="cd02142">
    <property type="entry name" value="McbC_SagB-like_oxidoreductase"/>
    <property type="match status" value="1"/>
</dbReference>
<evidence type="ECO:0000256" key="3">
    <source>
        <dbReference type="ARBA" id="ARBA00022553"/>
    </source>
</evidence>
<dbReference type="GO" id="GO:0016491">
    <property type="term" value="F:oxidoreductase activity"/>
    <property type="evidence" value="ECO:0007669"/>
    <property type="project" value="InterPro"/>
</dbReference>
<dbReference type="InterPro" id="IPR036736">
    <property type="entry name" value="ACP-like_sf"/>
</dbReference>
<dbReference type="KEGG" id="amr:AM1_A0230"/>
<dbReference type="Gene3D" id="1.10.1200.10">
    <property type="entry name" value="ACP-like"/>
    <property type="match status" value="1"/>
</dbReference>
<dbReference type="FunFam" id="3.40.50.12780:FF:000012">
    <property type="entry name" value="Non-ribosomal peptide synthetase"/>
    <property type="match status" value="1"/>
</dbReference>
<dbReference type="PANTHER" id="PTHR45527:SF10">
    <property type="entry name" value="PYOCHELIN SYNTHASE PCHF"/>
    <property type="match status" value="1"/>
</dbReference>
<dbReference type="PROSITE" id="PS50075">
    <property type="entry name" value="CARRIER"/>
    <property type="match status" value="1"/>
</dbReference>
<dbReference type="CDD" id="cd19535">
    <property type="entry name" value="Cyc_NRPS"/>
    <property type="match status" value="1"/>
</dbReference>
<accession>A8ZKN2</accession>
<dbReference type="GO" id="GO:0008610">
    <property type="term" value="P:lipid biosynthetic process"/>
    <property type="evidence" value="ECO:0007669"/>
    <property type="project" value="UniProtKB-ARBA"/>
</dbReference>
<dbReference type="FunFam" id="3.30.559.10:FF:000023">
    <property type="entry name" value="Non-ribosomal peptide synthetase"/>
    <property type="match status" value="1"/>
</dbReference>
<dbReference type="EMBL" id="CP000838">
    <property type="protein sequence ID" value="ABW31350.1"/>
    <property type="molecule type" value="Genomic_DNA"/>
</dbReference>
<dbReference type="InterPro" id="IPR009081">
    <property type="entry name" value="PP-bd_ACP"/>
</dbReference>
<evidence type="ECO:0000256" key="2">
    <source>
        <dbReference type="ARBA" id="ARBA00022450"/>
    </source>
</evidence>
<evidence type="ECO:0000259" key="6">
    <source>
        <dbReference type="PROSITE" id="PS50075"/>
    </source>
</evidence>
<dbReference type="InterPro" id="IPR020845">
    <property type="entry name" value="AMP-binding_CS"/>
</dbReference>
<dbReference type="NCBIfam" id="TIGR01733">
    <property type="entry name" value="AA-adenyl-dom"/>
    <property type="match status" value="1"/>
</dbReference>
<dbReference type="SMART" id="SM00823">
    <property type="entry name" value="PKS_PP"/>
    <property type="match status" value="1"/>
</dbReference>
<dbReference type="InterPro" id="IPR045851">
    <property type="entry name" value="AMP-bd_C_sf"/>
</dbReference>
<dbReference type="SUPFAM" id="SSF47336">
    <property type="entry name" value="ACP-like"/>
    <property type="match status" value="1"/>
</dbReference>
<evidence type="ECO:0000313" key="8">
    <source>
        <dbReference type="Proteomes" id="UP000000268"/>
    </source>
</evidence>
<dbReference type="InterPro" id="IPR023213">
    <property type="entry name" value="CAT-like_dom_sf"/>
</dbReference>
<dbReference type="HOGENOM" id="CLU_000022_2_15_3"/>
<keyword evidence="2" id="KW-0596">Phosphopantetheine</keyword>
<evidence type="ECO:0000256" key="4">
    <source>
        <dbReference type="ARBA" id="ARBA00022598"/>
    </source>
</evidence>
<keyword evidence="3" id="KW-0597">Phosphoprotein</keyword>
<dbReference type="SUPFAM" id="SSF55469">
    <property type="entry name" value="FMN-dependent nitroreductase-like"/>
    <property type="match status" value="1"/>
</dbReference>
<dbReference type="SUPFAM" id="SSF56801">
    <property type="entry name" value="Acetyl-CoA synthetase-like"/>
    <property type="match status" value="1"/>
</dbReference>
<dbReference type="Gene3D" id="2.30.38.10">
    <property type="entry name" value="Luciferase, Domain 3"/>
    <property type="match status" value="1"/>
</dbReference>
<dbReference type="InterPro" id="IPR000873">
    <property type="entry name" value="AMP-dep_synth/lig_dom"/>
</dbReference>
<keyword evidence="7" id="KW-0614">Plasmid</keyword>
<dbReference type="InterPro" id="IPR029479">
    <property type="entry name" value="Nitroreductase"/>
</dbReference>
<sequence length="1450" mass="162826">MTPSIHEFLFQLSEQGIKLWVEGDRLRCNAPKQVLTEELRSQLADCKADIVQFLSRADARSSGASNGTVTPDLPQIRPCPDDRFQPFPLTDIQQAYWIGRTQAFELSQVSTHFYSELDCDPDLDLNLLTQGWQRLIERHDMLRAIVRPDGQQQILAQVPPYEIAVLDLRGESAEKTAVQLTELRDRISHQVLPSDQWPLFEMQATYYDPAHLRLHISFDLLTSDARSIEIVFRELGQLMQQPNTEFTPIELSFRDYILAEIAFQNSDAYRRSRDYWQRRLATLPPSPELPLAVNLAGISAPRFVRHHQLLERDTWQRLKTQAAQIGITPSTLILTAFAEILTVWSKKSRFTLNLTLFNRLPLHPQVNDLVGDFTSLTLLSIDHTQASSLIIRARQIQAQLWTDLEHHHYSGVQVLRDLARSQGEGTAPLMPVVFTSILNPEAMGERPFPLDWLGQLTYAVSQTPQVYLDHQVSEVSGALKLTWDVVEAIFPAGLIKEMFAAYCALLNRLAQEDDLWHTPQRQLLLPHQLKQIEAINATDTNFVTSDSAPLLHTLFFDQAIRQPEQIAIATPDRTLTYQELCDRVHQLSYFLHQQGIQPQDRVAIVMAKGWEQIVAALGILSLGAVYIPIDAALPQARQWQLFAEADVTYALTQSVIDATLEWPPSLPRISVDTLSFSSISIPSSPTSPTDLAYIIYTSGSTGQPKGVMIDHRGAVNTILDINQRFGVTSADRVLALSSLSFDLSVYDIFGTLAAGGTLVIPAADGNRDPAHWLNLIERHHVTIWNSVPALMQMLVEFAASQPDRTAATLRLVLLSGDWLPLSLPDQIRSIAPRSQVISLGGATEASIWSILYPIKEVDPTWRSIPYGRPMANQRFYVLNAALSPCPVWVTGQLYIGGIGLAQGYWRNHEKTQASFMVHPHTQERLYKSGDLGRYQPDGTIEFLGREDFQVKVNGHRIELGEIEATLLQHPAVRHAIVTTIGAPRDQQQLVAYIVPDSPAALTPASSPSFNAQVEAHEPRPLDGTLTDPAERLDFKLQQRGVRSPAPSQSGVQLPKPEFDDALVQAYWQRQSHRQFLEQPISLEAFSQFLSSVLQMQVTGLPLPKYRYASAGSLYPVQVYLYLQPNRVEDLAAGFYYYHPVDHQLLLLSDFAEVAAHRYGINQAVFADSSFSLFLIGQLQAIAPMYGELARDFCLLEAGYMSQLLMEAASQQEIGLCPIGTLDFAALRSHFCLEDSHILLHSFVGGKIDPTWTKQAASVNLTIQAQNRNIQGVQKTDLQLELSSFLQQKLPRYMVPSAYVVLETLPLTANGKVDRKALPLSDNFSPPQQSVIKPQTQTERMVARVWQEILQLETAGIHDNFFELGGNSLLMIRTQVKLQELLHQEIPIVELFKSPTIHALASYLSQHYSSSQQTESSTKKGGQRAQLRGDRQALRDQRKQSRQSHRSTHQS</sequence>
<dbReference type="InterPro" id="IPR041464">
    <property type="entry name" value="TubC_N"/>
</dbReference>
<dbReference type="CDD" id="cd12114">
    <property type="entry name" value="A_NRPS_TlmIV_like"/>
    <property type="match status" value="1"/>
</dbReference>
<dbReference type="Gene3D" id="3.30.559.10">
    <property type="entry name" value="Chloramphenicol acetyltransferase-like domain"/>
    <property type="match status" value="1"/>
</dbReference>
<dbReference type="InterPro" id="IPR044894">
    <property type="entry name" value="TubC_N_sf"/>
</dbReference>
<dbReference type="Gene3D" id="3.40.50.980">
    <property type="match status" value="2"/>
</dbReference>
<dbReference type="InterPro" id="IPR001242">
    <property type="entry name" value="Condensation_dom"/>
</dbReference>
<dbReference type="PANTHER" id="PTHR45527">
    <property type="entry name" value="NONRIBOSOMAL PEPTIDE SYNTHETASE"/>
    <property type="match status" value="1"/>
</dbReference>
<dbReference type="Gene3D" id="1.10.10.1830">
    <property type="entry name" value="Non-ribosomal peptide synthase, adenylation domain"/>
    <property type="match status" value="1"/>
</dbReference>
<dbReference type="Gene3D" id="3.30.300.30">
    <property type="match status" value="2"/>
</dbReference>
<dbReference type="Gene3D" id="3.40.109.10">
    <property type="entry name" value="NADH Oxidase"/>
    <property type="match status" value="1"/>
</dbReference>
<dbReference type="RefSeq" id="WP_012166728.1">
    <property type="nucleotide sequence ID" value="NC_009926.1"/>
</dbReference>
<gene>
    <name evidence="7" type="ordered locus">AM1_A0230</name>
</gene>
<proteinExistence type="predicted"/>
<evidence type="ECO:0000256" key="1">
    <source>
        <dbReference type="ARBA" id="ARBA00001957"/>
    </source>
</evidence>
<reference evidence="7 8" key="1">
    <citation type="journal article" date="2008" name="Proc. Natl. Acad. Sci. U.S.A.">
        <title>Niche adaptation and genome expansion in the chlorophyll d-producing cyanobacterium Acaryochloris marina.</title>
        <authorList>
            <person name="Swingley W.D."/>
            <person name="Chen M."/>
            <person name="Cheung P.C."/>
            <person name="Conrad A.L."/>
            <person name="Dejesa L.C."/>
            <person name="Hao J."/>
            <person name="Honchak B.M."/>
            <person name="Karbach L.E."/>
            <person name="Kurdoglu A."/>
            <person name="Lahiri S."/>
            <person name="Mastrian S.D."/>
            <person name="Miyashita H."/>
            <person name="Page L."/>
            <person name="Ramakrishna P."/>
            <person name="Satoh S."/>
            <person name="Sattley W.M."/>
            <person name="Shimada Y."/>
            <person name="Taylor H.L."/>
            <person name="Tomo T."/>
            <person name="Tsuchiya T."/>
            <person name="Wang Z.T."/>
            <person name="Raymond J."/>
            <person name="Mimuro M."/>
            <person name="Blankenship R.E."/>
            <person name="Touchman J.W."/>
        </authorList>
    </citation>
    <scope>NUCLEOTIDE SEQUENCE [LARGE SCALE GENOMIC DNA]</scope>
    <source>
        <strain evidence="8">MBIC 11017</strain>
        <plasmid evidence="8">Plasmid pREB1</plasmid>
    </source>
</reference>
<geneLocation type="plasmid" evidence="7 8">
    <name>pREB1</name>
</geneLocation>
<dbReference type="FunFam" id="3.40.50.980:FF:000001">
    <property type="entry name" value="Non-ribosomal peptide synthetase"/>
    <property type="match status" value="1"/>
</dbReference>
<feature type="compositionally biased region" description="Basic and acidic residues" evidence="5">
    <location>
        <begin position="1426"/>
        <end position="1438"/>
    </location>
</feature>
<organism evidence="7 8">
    <name type="scientific">Acaryochloris marina (strain MBIC 11017)</name>
    <dbReference type="NCBI Taxonomy" id="329726"/>
    <lineage>
        <taxon>Bacteria</taxon>
        <taxon>Bacillati</taxon>
        <taxon>Cyanobacteriota</taxon>
        <taxon>Cyanophyceae</taxon>
        <taxon>Acaryochloridales</taxon>
        <taxon>Acaryochloridaceae</taxon>
        <taxon>Acaryochloris</taxon>
    </lineage>
</organism>
<dbReference type="PROSITE" id="PS00455">
    <property type="entry name" value="AMP_BINDING"/>
    <property type="match status" value="1"/>
</dbReference>
<dbReference type="InterPro" id="IPR010071">
    <property type="entry name" value="AA_adenyl_dom"/>
</dbReference>
<dbReference type="Gene3D" id="3.30.559.30">
    <property type="entry name" value="Nonribosomal peptide synthetase, condensation domain"/>
    <property type="match status" value="1"/>
</dbReference>
<dbReference type="Pfam" id="PF18563">
    <property type="entry name" value="TubC_N"/>
    <property type="match status" value="1"/>
</dbReference>
<dbReference type="GO" id="GO:0016874">
    <property type="term" value="F:ligase activity"/>
    <property type="evidence" value="ECO:0007669"/>
    <property type="project" value="UniProtKB-KW"/>
</dbReference>
<dbReference type="GO" id="GO:0005737">
    <property type="term" value="C:cytoplasm"/>
    <property type="evidence" value="ECO:0007669"/>
    <property type="project" value="TreeGrafter"/>
</dbReference>
<dbReference type="GO" id="GO:0031177">
    <property type="term" value="F:phosphopantetheine binding"/>
    <property type="evidence" value="ECO:0007669"/>
    <property type="project" value="InterPro"/>
</dbReference>
<dbReference type="GO" id="GO:0044550">
    <property type="term" value="P:secondary metabolite biosynthetic process"/>
    <property type="evidence" value="ECO:0007669"/>
    <property type="project" value="TreeGrafter"/>
</dbReference>
<dbReference type="Pfam" id="PF00881">
    <property type="entry name" value="Nitroreductase"/>
    <property type="match status" value="1"/>
</dbReference>
<dbReference type="GO" id="GO:0043041">
    <property type="term" value="P:amino acid activation for nonribosomal peptide biosynthetic process"/>
    <property type="evidence" value="ECO:0007669"/>
    <property type="project" value="TreeGrafter"/>
</dbReference>
<feature type="compositionally biased region" description="Basic residues" evidence="5">
    <location>
        <begin position="1439"/>
        <end position="1450"/>
    </location>
</feature>
<dbReference type="Pfam" id="PF00550">
    <property type="entry name" value="PP-binding"/>
    <property type="match status" value="1"/>
</dbReference>
<evidence type="ECO:0000313" key="7">
    <source>
        <dbReference type="EMBL" id="ABW31350.1"/>
    </source>
</evidence>
<dbReference type="FunFam" id="3.30.559.30:FF:000006">
    <property type="entry name" value="Yersiniabactin polyketide/non-ribosomal peptide synthetase"/>
    <property type="match status" value="1"/>
</dbReference>
<dbReference type="Proteomes" id="UP000000268">
    <property type="component" value="Plasmid pREB1"/>
</dbReference>
<evidence type="ECO:0000256" key="5">
    <source>
        <dbReference type="SAM" id="MobiDB-lite"/>
    </source>
</evidence>
<dbReference type="PRINTS" id="PR00154">
    <property type="entry name" value="AMPBINDING"/>
</dbReference>
<dbReference type="OrthoDB" id="9765680at2"/>
<protein>
    <submittedName>
        <fullName evidence="7">Nonribosomal polyketide synthase protein</fullName>
    </submittedName>
</protein>
<comment type="cofactor">
    <cofactor evidence="1">
        <name>pantetheine 4'-phosphate</name>
        <dbReference type="ChEBI" id="CHEBI:47942"/>
    </cofactor>
</comment>
<name>A8ZKN2_ACAM1</name>
<keyword evidence="8" id="KW-1185">Reference proteome</keyword>
<feature type="region of interest" description="Disordered" evidence="5">
    <location>
        <begin position="1409"/>
        <end position="1450"/>
    </location>
</feature>
<dbReference type="SUPFAM" id="SSF52777">
    <property type="entry name" value="CoA-dependent acyltransferases"/>
    <property type="match status" value="2"/>
</dbReference>
<dbReference type="InterPro" id="IPR057737">
    <property type="entry name" value="Condensation_MtbB-like"/>
</dbReference>
<dbReference type="Pfam" id="PF00501">
    <property type="entry name" value="AMP-binding"/>
    <property type="match status" value="1"/>
</dbReference>
<feature type="domain" description="Carrier" evidence="6">
    <location>
        <begin position="1332"/>
        <end position="1407"/>
    </location>
</feature>
<dbReference type="InterPro" id="IPR000415">
    <property type="entry name" value="Nitroreductase-like"/>
</dbReference>
<dbReference type="InterPro" id="IPR020459">
    <property type="entry name" value="AMP-binding"/>
</dbReference>
<keyword evidence="4" id="KW-0436">Ligase</keyword>
<dbReference type="InterPro" id="IPR020806">
    <property type="entry name" value="PKS_PP-bd"/>
</dbReference>